<evidence type="ECO:0000313" key="3">
    <source>
        <dbReference type="Proteomes" id="UP000661077"/>
    </source>
</evidence>
<comment type="caution">
    <text evidence="2">The sequence shown here is derived from an EMBL/GenBank/DDBJ whole genome shotgun (WGS) entry which is preliminary data.</text>
</comment>
<dbReference type="Proteomes" id="UP000661077">
    <property type="component" value="Unassembled WGS sequence"/>
</dbReference>
<proteinExistence type="predicted"/>
<gene>
    <name evidence="2" type="ORF">JM946_12660</name>
</gene>
<feature type="region of interest" description="Disordered" evidence="1">
    <location>
        <begin position="23"/>
        <end position="49"/>
    </location>
</feature>
<evidence type="ECO:0000313" key="2">
    <source>
        <dbReference type="EMBL" id="MBM0105610.1"/>
    </source>
</evidence>
<accession>A0ABS1WXA5</accession>
<protein>
    <submittedName>
        <fullName evidence="2">Uncharacterized protein</fullName>
    </submittedName>
</protein>
<name>A0ABS1WXA5_9GAMM</name>
<keyword evidence="3" id="KW-1185">Reference proteome</keyword>
<organism evidence="2 3">
    <name type="scientific">Steroidobacter gossypii</name>
    <dbReference type="NCBI Taxonomy" id="2805490"/>
    <lineage>
        <taxon>Bacteria</taxon>
        <taxon>Pseudomonadati</taxon>
        <taxon>Pseudomonadota</taxon>
        <taxon>Gammaproteobacteria</taxon>
        <taxon>Steroidobacterales</taxon>
        <taxon>Steroidobacteraceae</taxon>
        <taxon>Steroidobacter</taxon>
    </lineage>
</organism>
<dbReference type="EMBL" id="JAEVLS010000002">
    <property type="protein sequence ID" value="MBM0105610.1"/>
    <property type="molecule type" value="Genomic_DNA"/>
</dbReference>
<dbReference type="RefSeq" id="WP_203167645.1">
    <property type="nucleotide sequence ID" value="NZ_JAEVLS010000002.1"/>
</dbReference>
<sequence>MSGIPIDESAVHDELRAIEGEYIAAGEQPPPGDQGAPGPQPEMGGPAPMDWTIPAGLVVMILDKLVAPNWELDAGEKQMLHEQTAQTLQVCFPTINLDPRWVALGSLAGAFTAVAMRRMDLETGKLKPMRAAPPEDDAERRAA</sequence>
<evidence type="ECO:0000256" key="1">
    <source>
        <dbReference type="SAM" id="MobiDB-lite"/>
    </source>
</evidence>
<reference evidence="2 3" key="1">
    <citation type="journal article" date="2021" name="Int. J. Syst. Evol. Microbiol.">
        <title>Steroidobacter gossypii sp. nov., isolated from soil of cotton cropping field.</title>
        <authorList>
            <person name="Huang R."/>
            <person name="Yang S."/>
            <person name="Zhen C."/>
            <person name="Liu W."/>
        </authorList>
    </citation>
    <scope>NUCLEOTIDE SEQUENCE [LARGE SCALE GENOMIC DNA]</scope>
    <source>
        <strain evidence="2 3">S1-65</strain>
    </source>
</reference>